<evidence type="ECO:0008006" key="5">
    <source>
        <dbReference type="Google" id="ProtNLM"/>
    </source>
</evidence>
<dbReference type="Pfam" id="PF14355">
    <property type="entry name" value="Abi_C"/>
    <property type="match status" value="1"/>
</dbReference>
<reference evidence="3 4" key="1">
    <citation type="journal article" date="2019" name="Emerg. Microbes Infect.">
        <title>Comprehensive subspecies identification of 175 nontuberculous mycobacteria species based on 7547 genomic profiles.</title>
        <authorList>
            <person name="Matsumoto Y."/>
            <person name="Kinjo T."/>
            <person name="Motooka D."/>
            <person name="Nabeya D."/>
            <person name="Jung N."/>
            <person name="Uechi K."/>
            <person name="Horii T."/>
            <person name="Iida T."/>
            <person name="Fujita J."/>
            <person name="Nakamura S."/>
        </authorList>
    </citation>
    <scope>NUCLEOTIDE SEQUENCE [LARGE SCALE GENOMIC DNA]</scope>
    <source>
        <strain evidence="3 4">JCM 18565</strain>
    </source>
</reference>
<organism evidence="3 4">
    <name type="scientific">Mycobacterium paragordonae</name>
    <dbReference type="NCBI Taxonomy" id="1389713"/>
    <lineage>
        <taxon>Bacteria</taxon>
        <taxon>Bacillati</taxon>
        <taxon>Actinomycetota</taxon>
        <taxon>Actinomycetes</taxon>
        <taxon>Mycobacteriales</taxon>
        <taxon>Mycobacteriaceae</taxon>
        <taxon>Mycobacterium</taxon>
    </lineage>
</organism>
<evidence type="ECO:0000313" key="3">
    <source>
        <dbReference type="EMBL" id="GFG77747.1"/>
    </source>
</evidence>
<evidence type="ECO:0000313" key="4">
    <source>
        <dbReference type="Proteomes" id="UP000465240"/>
    </source>
</evidence>
<dbReference type="Pfam" id="PF18860">
    <property type="entry name" value="AbiJ_NTD3"/>
    <property type="match status" value="1"/>
</dbReference>
<comment type="caution">
    <text evidence="3">The sequence shown here is derived from an EMBL/GenBank/DDBJ whole genome shotgun (WGS) entry which is preliminary data.</text>
</comment>
<dbReference type="Proteomes" id="UP000465240">
    <property type="component" value="Unassembled WGS sequence"/>
</dbReference>
<dbReference type="EMBL" id="BLKX01000001">
    <property type="protein sequence ID" value="GFG77747.1"/>
    <property type="molecule type" value="Genomic_DNA"/>
</dbReference>
<evidence type="ECO:0000259" key="1">
    <source>
        <dbReference type="Pfam" id="PF14355"/>
    </source>
</evidence>
<proteinExistence type="predicted"/>
<gene>
    <name evidence="3" type="ORF">MPRG_10230</name>
</gene>
<protein>
    <recommendedName>
        <fullName evidence="5">Abortive infection protein-like C-terminal domain-containing protein</fullName>
    </recommendedName>
</protein>
<evidence type="ECO:0000259" key="2">
    <source>
        <dbReference type="Pfam" id="PF18860"/>
    </source>
</evidence>
<dbReference type="InterPro" id="IPR041427">
    <property type="entry name" value="AbiJ-NTD3"/>
</dbReference>
<keyword evidence="4" id="KW-1185">Reference proteome</keyword>
<feature type="domain" description="AbiJ-NTD3" evidence="2">
    <location>
        <begin position="23"/>
        <end position="170"/>
    </location>
</feature>
<feature type="domain" description="Abortive infection protein-like C-terminal" evidence="1">
    <location>
        <begin position="234"/>
        <end position="314"/>
    </location>
</feature>
<name>A0ABQ1C0H2_9MYCO</name>
<dbReference type="InterPro" id="IPR026001">
    <property type="entry name" value="Abi-like_C"/>
</dbReference>
<accession>A0ABQ1C0H2</accession>
<sequence length="320" mass="35950">MLQLPGWDMATAEGTTRGLSQKRISEITRRKIFDSIALESVSWSGRLEEPDFLARIYDLSNIESYDTRYKDAAGDIWQHRVNNPMDWEDDWIFTDSRFGLQSGEDDLVLRFLAEMLHPVVRMDEGEVGRLLKTFNAALERDGYELYPAEWISGHAVYGWRRRDSFHGTKPDLNLSGRAVLTDPGVLEEHLSRIRDTLASDPPAAISSSKNLIESLFRLILDSAQIDHQPKEDIPQLYRKVAALLELKAESVPSSARGSESSQQILRTLVTTVQSLAELRNELGIGHGKSTRSVALARHARLALNATVTITEFVLTHGKPA</sequence>